<keyword evidence="4" id="KW-0813">Transport</keyword>
<evidence type="ECO:0000256" key="2">
    <source>
        <dbReference type="ARBA" id="ARBA00004300"/>
    </source>
</evidence>
<dbReference type="GO" id="GO:0060271">
    <property type="term" value="P:cilium assembly"/>
    <property type="evidence" value="ECO:0007669"/>
    <property type="project" value="TreeGrafter"/>
</dbReference>
<evidence type="ECO:0000256" key="12">
    <source>
        <dbReference type="SAM" id="MobiDB-lite"/>
    </source>
</evidence>
<evidence type="ECO:0000259" key="14">
    <source>
        <dbReference type="PROSITE" id="PS51777"/>
    </source>
</evidence>
<evidence type="ECO:0000256" key="5">
    <source>
        <dbReference type="ARBA" id="ARBA00022490"/>
    </source>
</evidence>
<evidence type="ECO:0000256" key="10">
    <source>
        <dbReference type="ARBA" id="ARBA00023273"/>
    </source>
</evidence>
<dbReference type="Proteomes" id="UP000594220">
    <property type="component" value="Unplaced"/>
</dbReference>
<keyword evidence="9" id="KW-0206">Cytoskeleton</keyword>
<evidence type="ECO:0000313" key="16">
    <source>
        <dbReference type="Proteomes" id="UP000594220"/>
    </source>
</evidence>
<comment type="subcellular location">
    <subcellularLocation>
        <location evidence="1">Cell projection</location>
        <location evidence="1">Cilium</location>
    </subcellularLocation>
    <subcellularLocation>
        <location evidence="2">Cytoplasm</location>
        <location evidence="2">Cytoskeleton</location>
        <location evidence="2">Microtubule organizing center</location>
        <location evidence="2">Centrosome</location>
    </subcellularLocation>
    <subcellularLocation>
        <location evidence="3">Cytoplasm</location>
        <location evidence="3">Cytosol</location>
    </subcellularLocation>
</comment>
<evidence type="ECO:0000313" key="15">
    <source>
        <dbReference type="Ensembl" id="ENSCPRP00005025569.1"/>
    </source>
</evidence>
<dbReference type="SUPFAM" id="SSF161256">
    <property type="entry name" value="RILP dimerisation region"/>
    <property type="match status" value="1"/>
</dbReference>
<dbReference type="Ensembl" id="ENSCPRT00005029852.1">
    <property type="protein sequence ID" value="ENSCPRP00005025569.1"/>
    <property type="gene ID" value="ENSCPRG00005017728.1"/>
</dbReference>
<dbReference type="OrthoDB" id="10069524at2759"/>
<evidence type="ECO:0000256" key="4">
    <source>
        <dbReference type="ARBA" id="ARBA00022448"/>
    </source>
</evidence>
<evidence type="ECO:0000256" key="11">
    <source>
        <dbReference type="ARBA" id="ARBA00040819"/>
    </source>
</evidence>
<evidence type="ECO:0000256" key="9">
    <source>
        <dbReference type="ARBA" id="ARBA00023212"/>
    </source>
</evidence>
<dbReference type="GeneTree" id="ENSGT00940000160182"/>
<keyword evidence="8" id="KW-0969">Cilium</keyword>
<accession>A0A7M4FIQ9</accession>
<organism evidence="15 16">
    <name type="scientific">Crocodylus porosus</name>
    <name type="common">Saltwater crocodile</name>
    <name type="synonym">Estuarine crocodile</name>
    <dbReference type="NCBI Taxonomy" id="8502"/>
    <lineage>
        <taxon>Eukaryota</taxon>
        <taxon>Metazoa</taxon>
        <taxon>Chordata</taxon>
        <taxon>Craniata</taxon>
        <taxon>Vertebrata</taxon>
        <taxon>Euteleostomi</taxon>
        <taxon>Archelosauria</taxon>
        <taxon>Archosauria</taxon>
        <taxon>Crocodylia</taxon>
        <taxon>Longirostres</taxon>
        <taxon>Crocodylidae</taxon>
        <taxon>Crocodylus</taxon>
    </lineage>
</organism>
<evidence type="ECO:0000256" key="3">
    <source>
        <dbReference type="ARBA" id="ARBA00004514"/>
    </source>
</evidence>
<feature type="region of interest" description="Disordered" evidence="12">
    <location>
        <begin position="1"/>
        <end position="47"/>
    </location>
</feature>
<dbReference type="Gene3D" id="6.10.230.10">
    <property type="match status" value="1"/>
</dbReference>
<keyword evidence="5" id="KW-0963">Cytoplasm</keyword>
<dbReference type="InterPro" id="IPR034744">
    <property type="entry name" value="RH2"/>
</dbReference>
<keyword evidence="6" id="KW-0653">Protein transport</keyword>
<dbReference type="PROSITE" id="PS51777">
    <property type="entry name" value="RH2"/>
    <property type="match status" value="1"/>
</dbReference>
<keyword evidence="10" id="KW-0966">Cell projection</keyword>
<dbReference type="InterPro" id="IPR021563">
    <property type="entry name" value="RILP_dimer"/>
</dbReference>
<dbReference type="GO" id="GO:1903445">
    <property type="term" value="P:protein transport from ciliary membrane to plasma membrane"/>
    <property type="evidence" value="ECO:0007669"/>
    <property type="project" value="Ensembl"/>
</dbReference>
<dbReference type="Gene3D" id="1.20.58.1770">
    <property type="match status" value="1"/>
</dbReference>
<gene>
    <name evidence="15" type="primary">RILPL2</name>
</gene>
<evidence type="ECO:0000256" key="6">
    <source>
        <dbReference type="ARBA" id="ARBA00022927"/>
    </source>
</evidence>
<dbReference type="GO" id="GO:0031267">
    <property type="term" value="F:small GTPase binding"/>
    <property type="evidence" value="ECO:0007669"/>
    <property type="project" value="TreeGrafter"/>
</dbReference>
<dbReference type="CTD" id="196383"/>
<keyword evidence="16" id="KW-1185">Reference proteome</keyword>
<evidence type="ECO:0000256" key="8">
    <source>
        <dbReference type="ARBA" id="ARBA00023069"/>
    </source>
</evidence>
<dbReference type="Pfam" id="PF09744">
    <property type="entry name" value="RH1"/>
    <property type="match status" value="1"/>
</dbReference>
<feature type="domain" description="RH2" evidence="14">
    <location>
        <begin position="140"/>
        <end position="207"/>
    </location>
</feature>
<feature type="domain" description="RH1" evidence="13">
    <location>
        <begin position="35"/>
        <end position="125"/>
    </location>
</feature>
<dbReference type="AlphaFoldDB" id="A0A7M4FIQ9"/>
<evidence type="ECO:0000256" key="7">
    <source>
        <dbReference type="ARBA" id="ARBA00023054"/>
    </source>
</evidence>
<name>A0A7M4FIQ9_CROPO</name>
<dbReference type="KEGG" id="cpoo:109312714"/>
<dbReference type="OMA" id="DVYDMSY"/>
<dbReference type="PANTHER" id="PTHR21502">
    <property type="entry name" value="ZINC FINGER PROTEIN DZIP1"/>
    <property type="match status" value="1"/>
</dbReference>
<feature type="compositionally biased region" description="Acidic residues" evidence="12">
    <location>
        <begin position="10"/>
        <end position="38"/>
    </location>
</feature>
<keyword evidence="7" id="KW-0175">Coiled coil</keyword>
<protein>
    <recommendedName>
        <fullName evidence="11">RILP-like protein 2</fullName>
    </recommendedName>
</protein>
<dbReference type="GeneID" id="109312714"/>
<dbReference type="GO" id="GO:0046983">
    <property type="term" value="F:protein dimerization activity"/>
    <property type="evidence" value="ECO:0007669"/>
    <property type="project" value="InterPro"/>
</dbReference>
<evidence type="ECO:0000256" key="1">
    <source>
        <dbReference type="ARBA" id="ARBA00004138"/>
    </source>
</evidence>
<proteinExistence type="predicted"/>
<sequence length="214" mass="24661">MMRERREEEAAAAETEEAADEEEDEDDDDDDDGEEEEGALGKSAEELRTEDVYDISYALGRELQALGGDPARRARLQFQLVRVLELLEALVSGGSRAAEQLRLERDSLRRELWALRDRPARDQLSLGPDKMVIDLTDPNRPRFTLQELEDVLQERNQLKAQLHVVQEELQCYKSGIISQTEDQARPMEEESRPDSSKAREKTIIRRLFFFKQGK</sequence>
<dbReference type="PROSITE" id="PS51776">
    <property type="entry name" value="RH1"/>
    <property type="match status" value="1"/>
</dbReference>
<dbReference type="GO" id="GO:0003382">
    <property type="term" value="P:epithelial cell morphogenesis"/>
    <property type="evidence" value="ECO:0007669"/>
    <property type="project" value="Ensembl"/>
</dbReference>
<dbReference type="PANTHER" id="PTHR21502:SF2">
    <property type="entry name" value="RILP-LIKE PROTEIN 2"/>
    <property type="match status" value="1"/>
</dbReference>
<dbReference type="InterPro" id="IPR034743">
    <property type="entry name" value="RH1"/>
</dbReference>
<feature type="region of interest" description="Disordered" evidence="12">
    <location>
        <begin position="180"/>
        <end position="199"/>
    </location>
</feature>
<dbReference type="GO" id="GO:0051959">
    <property type="term" value="F:dynein light intermediate chain binding"/>
    <property type="evidence" value="ECO:0007669"/>
    <property type="project" value="TreeGrafter"/>
</dbReference>
<dbReference type="GO" id="GO:0005829">
    <property type="term" value="C:cytosol"/>
    <property type="evidence" value="ECO:0007669"/>
    <property type="project" value="UniProtKB-SubCell"/>
</dbReference>
<dbReference type="GO" id="GO:0036064">
    <property type="term" value="C:ciliary basal body"/>
    <property type="evidence" value="ECO:0007669"/>
    <property type="project" value="TreeGrafter"/>
</dbReference>
<dbReference type="GO" id="GO:0042802">
    <property type="term" value="F:identical protein binding"/>
    <property type="evidence" value="ECO:0007669"/>
    <property type="project" value="Ensembl"/>
</dbReference>
<dbReference type="GO" id="GO:0005813">
    <property type="term" value="C:centrosome"/>
    <property type="evidence" value="ECO:0007669"/>
    <property type="project" value="UniProtKB-SubCell"/>
</dbReference>
<dbReference type="GO" id="GO:0016020">
    <property type="term" value="C:membrane"/>
    <property type="evidence" value="ECO:0007669"/>
    <property type="project" value="GOC"/>
</dbReference>
<dbReference type="RefSeq" id="XP_019394444.1">
    <property type="nucleotide sequence ID" value="XM_019538899.1"/>
</dbReference>
<feature type="compositionally biased region" description="Basic and acidic residues" evidence="12">
    <location>
        <begin position="182"/>
        <end position="199"/>
    </location>
</feature>
<reference evidence="15" key="2">
    <citation type="submission" date="2025-09" db="UniProtKB">
        <authorList>
            <consortium name="Ensembl"/>
        </authorList>
    </citation>
    <scope>IDENTIFICATION</scope>
</reference>
<reference evidence="15" key="1">
    <citation type="submission" date="2025-08" db="UniProtKB">
        <authorList>
            <consortium name="Ensembl"/>
        </authorList>
    </citation>
    <scope>IDENTIFICATION</scope>
</reference>
<dbReference type="Pfam" id="PF11461">
    <property type="entry name" value="RILP"/>
    <property type="match status" value="1"/>
</dbReference>
<dbReference type="InterPro" id="IPR051241">
    <property type="entry name" value="DZIP_RILPL"/>
</dbReference>
<dbReference type="FunFam" id="1.20.58.1770:FF:000003">
    <property type="entry name" value="RILP-like protein 2 isoform X1"/>
    <property type="match status" value="1"/>
</dbReference>
<evidence type="ECO:0000259" key="13">
    <source>
        <dbReference type="PROSITE" id="PS51776"/>
    </source>
</evidence>